<evidence type="ECO:0000313" key="1">
    <source>
        <dbReference type="EMBL" id="QJA90087.1"/>
    </source>
</evidence>
<dbReference type="AlphaFoldDB" id="A0A6M3L5A2"/>
<organism evidence="1">
    <name type="scientific">viral metagenome</name>
    <dbReference type="NCBI Taxonomy" id="1070528"/>
    <lineage>
        <taxon>unclassified sequences</taxon>
        <taxon>metagenomes</taxon>
        <taxon>organismal metagenomes</taxon>
    </lineage>
</organism>
<protein>
    <submittedName>
        <fullName evidence="1">Uncharacterized protein</fullName>
    </submittedName>
</protein>
<proteinExistence type="predicted"/>
<dbReference type="InterPro" id="IPR038765">
    <property type="entry name" value="Papain-like_cys_pep_sf"/>
</dbReference>
<reference evidence="1" key="1">
    <citation type="submission" date="2020-03" db="EMBL/GenBank/DDBJ databases">
        <title>The deep terrestrial virosphere.</title>
        <authorList>
            <person name="Holmfeldt K."/>
            <person name="Nilsson E."/>
            <person name="Simone D."/>
            <person name="Lopez-Fernandez M."/>
            <person name="Wu X."/>
            <person name="de Brujin I."/>
            <person name="Lundin D."/>
            <person name="Andersson A."/>
            <person name="Bertilsson S."/>
            <person name="Dopson M."/>
        </authorList>
    </citation>
    <scope>NUCLEOTIDE SEQUENCE</scope>
    <source>
        <strain evidence="1">MM415B02451</strain>
    </source>
</reference>
<dbReference type="SUPFAM" id="SSF54001">
    <property type="entry name" value="Cysteine proteinases"/>
    <property type="match status" value="1"/>
</dbReference>
<accession>A0A6M3L5A2</accession>
<dbReference type="Gene3D" id="3.90.70.10">
    <property type="entry name" value="Cysteine proteinases"/>
    <property type="match status" value="1"/>
</dbReference>
<dbReference type="EMBL" id="MT142890">
    <property type="protein sequence ID" value="QJA90087.1"/>
    <property type="molecule type" value="Genomic_DNA"/>
</dbReference>
<sequence>MNVKKKIFKLLVKNESSKVLHFLLSKFSNNGVILENLRDTDYIFGASPLDKKIINETAQWIDYTPTYEMQRSNKFDTLGCVTFSELNVNEMLIKKQENKEVNFSDRFTVVDSGTTTGGNTMRNVIESVRKNGLVYEDDYSWDKNSATRNEYFTPIPQNIKDKAKQWLLEYEIGYEAITNNIDSMKEALKYSPLWLAGYAWYKQGDKYISYSTNANHCFIVIGYKENDYWIIYDSYEPYIKRLAWNFNFYYPKLIVLKKKEIKFNQEEIDKLRIDRGWDYIVLVEDFLNFKRGVYELLDTGLRKLELNDAANQWITDKKREGKLEGINIKNFNKLLR</sequence>
<gene>
    <name evidence="1" type="ORF">MM415B02451_0001</name>
</gene>
<name>A0A6M3L5A2_9ZZZZ</name>